<dbReference type="Gene3D" id="3.30.460.40">
    <property type="match status" value="1"/>
</dbReference>
<reference evidence="1" key="1">
    <citation type="submission" date="2022-12" db="EMBL/GenBank/DDBJ databases">
        <title>Reference genome sequencing for broad-spectrum identification of bacterial and archaeal isolates by mass spectrometry.</title>
        <authorList>
            <person name="Sekiguchi Y."/>
            <person name="Tourlousse D.M."/>
        </authorList>
    </citation>
    <scope>NUCLEOTIDE SEQUENCE</scope>
    <source>
        <strain evidence="1">H2</strain>
    </source>
</reference>
<dbReference type="EMBL" id="BSDS01000001">
    <property type="protein sequence ID" value="GLI36969.1"/>
    <property type="molecule type" value="Genomic_DNA"/>
</dbReference>
<dbReference type="SUPFAM" id="SSF81301">
    <property type="entry name" value="Nucleotidyltransferase"/>
    <property type="match status" value="1"/>
</dbReference>
<accession>A0A9W6FY51</accession>
<evidence type="ECO:0000313" key="2">
    <source>
        <dbReference type="Proteomes" id="UP001144352"/>
    </source>
</evidence>
<gene>
    <name evidence="1" type="ORF">GHYDROH2_04700</name>
</gene>
<keyword evidence="2" id="KW-1185">Reference proteome</keyword>
<name>A0A9W6FY51_9BACT</name>
<comment type="caution">
    <text evidence="1">The sequence shown here is derived from an EMBL/GenBank/DDBJ whole genome shotgun (WGS) entry which is preliminary data.</text>
</comment>
<sequence length="186" mass="21050">MDFKNVLDKLLSSFDDQGIRYALIGGFALGLWGVDRTTADLDFLILRDDMEKVDRILTDIGYNRTYGSENVSHYTAPQAPLGGIDILHAFREASRAMLERAVAMDIFDGMLTMKVVRPDDLIGLKVQAIANDARRRAMDLADIEALMARHSSTLDWPLIGDYFSLFEMDDLFRELKRNYHAQPEGS</sequence>
<organism evidence="1 2">
    <name type="scientific">Geobacter hydrogenophilus</name>
    <dbReference type="NCBI Taxonomy" id="40983"/>
    <lineage>
        <taxon>Bacteria</taxon>
        <taxon>Pseudomonadati</taxon>
        <taxon>Thermodesulfobacteriota</taxon>
        <taxon>Desulfuromonadia</taxon>
        <taxon>Geobacterales</taxon>
        <taxon>Geobacteraceae</taxon>
        <taxon>Geobacter</taxon>
    </lineage>
</organism>
<protein>
    <recommendedName>
        <fullName evidence="3">Nucleotidyltransferase</fullName>
    </recommendedName>
</protein>
<dbReference type="Pfam" id="PF14907">
    <property type="entry name" value="NTP_transf_5"/>
    <property type="match status" value="1"/>
</dbReference>
<dbReference type="InterPro" id="IPR043519">
    <property type="entry name" value="NT_sf"/>
</dbReference>
<dbReference type="InterPro" id="IPR039498">
    <property type="entry name" value="NTP_transf_5"/>
</dbReference>
<dbReference type="AlphaFoldDB" id="A0A9W6FY51"/>
<dbReference type="Proteomes" id="UP001144352">
    <property type="component" value="Unassembled WGS sequence"/>
</dbReference>
<evidence type="ECO:0008006" key="3">
    <source>
        <dbReference type="Google" id="ProtNLM"/>
    </source>
</evidence>
<evidence type="ECO:0000313" key="1">
    <source>
        <dbReference type="EMBL" id="GLI36969.1"/>
    </source>
</evidence>
<dbReference type="RefSeq" id="WP_214187311.1">
    <property type="nucleotide sequence ID" value="NZ_BSDS01000001.1"/>
</dbReference>
<proteinExistence type="predicted"/>